<evidence type="ECO:0000259" key="2">
    <source>
        <dbReference type="Pfam" id="PF10328"/>
    </source>
</evidence>
<sequence>MTKYKSIQAMLRKESNRLLAPESARSCISGLTMIILALVFNIGQRVLTNKWALFAVSTISWEMAHVLDG</sequence>
<reference evidence="3 4" key="2">
    <citation type="submission" date="2018-11" db="EMBL/GenBank/DDBJ databases">
        <authorList>
            <consortium name="Pathogen Informatics"/>
        </authorList>
    </citation>
    <scope>NUCLEOTIDE SEQUENCE [LARGE SCALE GENOMIC DNA]</scope>
</reference>
<keyword evidence="1" id="KW-0812">Transmembrane</keyword>
<name>A0A183I8P1_9BILA</name>
<feature type="transmembrane region" description="Helical" evidence="1">
    <location>
        <begin position="23"/>
        <end position="43"/>
    </location>
</feature>
<reference evidence="5" key="1">
    <citation type="submission" date="2016-06" db="UniProtKB">
        <authorList>
            <consortium name="WormBaseParasite"/>
        </authorList>
    </citation>
    <scope>IDENTIFICATION</scope>
</reference>
<evidence type="ECO:0000313" key="5">
    <source>
        <dbReference type="WBParaSite" id="OFLC_0001611601-mRNA-1"/>
    </source>
</evidence>
<keyword evidence="1" id="KW-0472">Membrane</keyword>
<dbReference type="WBParaSite" id="OFLC_0001611601-mRNA-1">
    <property type="protein sequence ID" value="OFLC_0001611601-mRNA-1"/>
    <property type="gene ID" value="OFLC_0001611601"/>
</dbReference>
<dbReference type="Pfam" id="PF10328">
    <property type="entry name" value="7TM_GPCR_Srx"/>
    <property type="match status" value="1"/>
</dbReference>
<evidence type="ECO:0000256" key="1">
    <source>
        <dbReference type="SAM" id="Phobius"/>
    </source>
</evidence>
<evidence type="ECO:0000313" key="4">
    <source>
        <dbReference type="Proteomes" id="UP000267606"/>
    </source>
</evidence>
<organism evidence="5">
    <name type="scientific">Onchocerca flexuosa</name>
    <dbReference type="NCBI Taxonomy" id="387005"/>
    <lineage>
        <taxon>Eukaryota</taxon>
        <taxon>Metazoa</taxon>
        <taxon>Ecdysozoa</taxon>
        <taxon>Nematoda</taxon>
        <taxon>Chromadorea</taxon>
        <taxon>Rhabditida</taxon>
        <taxon>Spirurina</taxon>
        <taxon>Spiruromorpha</taxon>
        <taxon>Filarioidea</taxon>
        <taxon>Onchocercidae</taxon>
        <taxon>Onchocerca</taxon>
    </lineage>
</organism>
<dbReference type="AlphaFoldDB" id="A0A183I8P1"/>
<evidence type="ECO:0000313" key="3">
    <source>
        <dbReference type="EMBL" id="VDP27250.1"/>
    </source>
</evidence>
<feature type="domain" description="7TM GPCR serpentine receptor class x (Srx)" evidence="2">
    <location>
        <begin position="25"/>
        <end position="69"/>
    </location>
</feature>
<keyword evidence="4" id="KW-1185">Reference proteome</keyword>
<proteinExistence type="predicted"/>
<keyword evidence="1" id="KW-1133">Transmembrane helix</keyword>
<dbReference type="Proteomes" id="UP000267606">
    <property type="component" value="Unassembled WGS sequence"/>
</dbReference>
<gene>
    <name evidence="3" type="ORF">OFLC_LOCUS16103</name>
</gene>
<dbReference type="EMBL" id="UZAJ01044090">
    <property type="protein sequence ID" value="VDP27250.1"/>
    <property type="molecule type" value="Genomic_DNA"/>
</dbReference>
<protein>
    <submittedName>
        <fullName evidence="5">7TM_GPCR_Srx domain-containing protein</fullName>
    </submittedName>
</protein>
<dbReference type="InterPro" id="IPR019430">
    <property type="entry name" value="7TM_GPCR_serpentine_rcpt_Srx"/>
</dbReference>
<accession>A0A183I8P1</accession>